<accession>A0ABQ7TBK2</accession>
<evidence type="ECO:0000256" key="14">
    <source>
        <dbReference type="SAM" id="Phobius"/>
    </source>
</evidence>
<evidence type="ECO:0000256" key="11">
    <source>
        <dbReference type="ARBA" id="ARBA00023180"/>
    </source>
</evidence>
<organism evidence="16 17">
    <name type="scientific">Phrynosoma platyrhinos</name>
    <name type="common">Desert horned lizard</name>
    <dbReference type="NCBI Taxonomy" id="52577"/>
    <lineage>
        <taxon>Eukaryota</taxon>
        <taxon>Metazoa</taxon>
        <taxon>Chordata</taxon>
        <taxon>Craniata</taxon>
        <taxon>Vertebrata</taxon>
        <taxon>Euteleostomi</taxon>
        <taxon>Lepidosauria</taxon>
        <taxon>Squamata</taxon>
        <taxon>Bifurcata</taxon>
        <taxon>Unidentata</taxon>
        <taxon>Episquamata</taxon>
        <taxon>Toxicofera</taxon>
        <taxon>Iguania</taxon>
        <taxon>Phrynosomatidae</taxon>
        <taxon>Phrynosomatinae</taxon>
        <taxon>Phrynosoma</taxon>
    </lineage>
</organism>
<evidence type="ECO:0000256" key="1">
    <source>
        <dbReference type="ARBA" id="ARBA00004251"/>
    </source>
</evidence>
<evidence type="ECO:0000256" key="5">
    <source>
        <dbReference type="ARBA" id="ARBA00022859"/>
    </source>
</evidence>
<dbReference type="InterPro" id="IPR007110">
    <property type="entry name" value="Ig-like_dom"/>
</dbReference>
<dbReference type="InterPro" id="IPR015468">
    <property type="entry name" value="CD8_asu"/>
</dbReference>
<keyword evidence="4" id="KW-0732">Signal</keyword>
<keyword evidence="8 14" id="KW-0472">Membrane</keyword>
<feature type="domain" description="Ig-like" evidence="15">
    <location>
        <begin position="44"/>
        <end position="136"/>
    </location>
</feature>
<keyword evidence="13" id="KW-0393">Immunoglobulin domain</keyword>
<comment type="caution">
    <text evidence="16">The sequence shown here is derived from an EMBL/GenBank/DDBJ whole genome shotgun (WGS) entry which is preliminary data.</text>
</comment>
<dbReference type="InterPro" id="IPR036179">
    <property type="entry name" value="Ig-like_dom_sf"/>
</dbReference>
<evidence type="ECO:0000256" key="2">
    <source>
        <dbReference type="ARBA" id="ARBA00022475"/>
    </source>
</evidence>
<dbReference type="Gene3D" id="2.60.40.10">
    <property type="entry name" value="Immunoglobulins"/>
    <property type="match status" value="1"/>
</dbReference>
<keyword evidence="7" id="KW-1064">Adaptive immunity</keyword>
<dbReference type="PROSITE" id="PS50835">
    <property type="entry name" value="IG_LIKE"/>
    <property type="match status" value="1"/>
</dbReference>
<evidence type="ECO:0000313" key="16">
    <source>
        <dbReference type="EMBL" id="KAH0627033.1"/>
    </source>
</evidence>
<evidence type="ECO:0000256" key="4">
    <source>
        <dbReference type="ARBA" id="ARBA00022729"/>
    </source>
</evidence>
<evidence type="ECO:0000256" key="6">
    <source>
        <dbReference type="ARBA" id="ARBA00022989"/>
    </source>
</evidence>
<dbReference type="Proteomes" id="UP000826234">
    <property type="component" value="Unassembled WGS sequence"/>
</dbReference>
<reference evidence="16 17" key="1">
    <citation type="journal article" date="2022" name="Gigascience">
        <title>A chromosome-level genome assembly and annotation of the desert horned lizard, Phrynosoma platyrhinos, provides insight into chromosomal rearrangements among reptiles.</title>
        <authorList>
            <person name="Koochekian N."/>
            <person name="Ascanio A."/>
            <person name="Farleigh K."/>
            <person name="Card D.C."/>
            <person name="Schield D.R."/>
            <person name="Castoe T.A."/>
            <person name="Jezkova T."/>
        </authorList>
    </citation>
    <scope>NUCLEOTIDE SEQUENCE [LARGE SCALE GENOMIC DNA]</scope>
    <source>
        <strain evidence="16">NK-2021</strain>
    </source>
</reference>
<keyword evidence="3 14" id="KW-0812">Transmembrane</keyword>
<dbReference type="PANTHER" id="PTHR10441">
    <property type="entry name" value="CD8 ALPHA CHAIN"/>
    <property type="match status" value="1"/>
</dbReference>
<keyword evidence="2" id="KW-1003">Cell membrane</keyword>
<keyword evidence="9" id="KW-0564">Palmitate</keyword>
<gene>
    <name evidence="16" type="ORF">JD844_002397</name>
</gene>
<dbReference type="SMART" id="SM00406">
    <property type="entry name" value="IGv"/>
    <property type="match status" value="1"/>
</dbReference>
<evidence type="ECO:0000313" key="17">
    <source>
        <dbReference type="Proteomes" id="UP000826234"/>
    </source>
</evidence>
<protein>
    <recommendedName>
        <fullName evidence="15">Ig-like domain-containing protein</fullName>
    </recommendedName>
</protein>
<evidence type="ECO:0000256" key="13">
    <source>
        <dbReference type="ARBA" id="ARBA00023319"/>
    </source>
</evidence>
<dbReference type="Pfam" id="PF07686">
    <property type="entry name" value="V-set"/>
    <property type="match status" value="1"/>
</dbReference>
<evidence type="ECO:0000259" key="15">
    <source>
        <dbReference type="PROSITE" id="PS50835"/>
    </source>
</evidence>
<keyword evidence="10" id="KW-1015">Disulfide bond</keyword>
<feature type="transmembrane region" description="Helical" evidence="14">
    <location>
        <begin position="218"/>
        <end position="243"/>
    </location>
</feature>
<keyword evidence="6 14" id="KW-1133">Transmembrane helix</keyword>
<evidence type="ECO:0000256" key="7">
    <source>
        <dbReference type="ARBA" id="ARBA00023130"/>
    </source>
</evidence>
<name>A0ABQ7TBK2_PHRPL</name>
<keyword evidence="11" id="KW-0325">Glycoprotein</keyword>
<dbReference type="InterPro" id="IPR013106">
    <property type="entry name" value="Ig_V-set"/>
</dbReference>
<sequence>MPVSRVAYLCSLHLRREYASEYCLAAGNKQTIWTFLLFSGCCWSQINSMEVKMIKSPEANKTSVELKCETSNADAGMFWMFQPNGHTIRFILYVSTRSKITPETISGYEANKNGNSYHFIITSFQEENQGIYYCLVHRNQILTFGSGLPVYLPKTTTQPPTVPHQITTRSKGQAAKEPMECPNLTASGMFPSPSYEFGSIASSFSVDGDLRTMFSCELYIWAPLTGGCFILLISLVITIFVCCGKNISFQLCKQERNEIHRIACRWQNGMDFEPYHQQGTS</sequence>
<evidence type="ECO:0000256" key="3">
    <source>
        <dbReference type="ARBA" id="ARBA00022692"/>
    </source>
</evidence>
<dbReference type="InterPro" id="IPR013783">
    <property type="entry name" value="Ig-like_fold"/>
</dbReference>
<dbReference type="PANTHER" id="PTHR10441:SF2">
    <property type="entry name" value="T-CELL SURFACE GLYCOPROTEIN CD8 ALPHA CHAIN"/>
    <property type="match status" value="1"/>
</dbReference>
<keyword evidence="17" id="KW-1185">Reference proteome</keyword>
<dbReference type="SUPFAM" id="SSF48726">
    <property type="entry name" value="Immunoglobulin"/>
    <property type="match status" value="1"/>
</dbReference>
<evidence type="ECO:0000256" key="9">
    <source>
        <dbReference type="ARBA" id="ARBA00023139"/>
    </source>
</evidence>
<keyword evidence="12" id="KW-0449">Lipoprotein</keyword>
<evidence type="ECO:0000256" key="12">
    <source>
        <dbReference type="ARBA" id="ARBA00023288"/>
    </source>
</evidence>
<keyword evidence="5" id="KW-0391">Immunity</keyword>
<comment type="subcellular location">
    <subcellularLocation>
        <location evidence="1">Cell membrane</location>
        <topology evidence="1">Single-pass type I membrane protein</topology>
    </subcellularLocation>
</comment>
<evidence type="ECO:0000256" key="10">
    <source>
        <dbReference type="ARBA" id="ARBA00023157"/>
    </source>
</evidence>
<proteinExistence type="predicted"/>
<evidence type="ECO:0000256" key="8">
    <source>
        <dbReference type="ARBA" id="ARBA00023136"/>
    </source>
</evidence>
<dbReference type="EMBL" id="JAIPUX010000521">
    <property type="protein sequence ID" value="KAH0627033.1"/>
    <property type="molecule type" value="Genomic_DNA"/>
</dbReference>